<dbReference type="InterPro" id="IPR003959">
    <property type="entry name" value="ATPase_AAA_core"/>
</dbReference>
<accession>A0ABU5A0K4</accession>
<dbReference type="InterPro" id="IPR038729">
    <property type="entry name" value="Rad50/SbcC_AAA"/>
</dbReference>
<dbReference type="Pfam" id="PF13476">
    <property type="entry name" value="AAA_23"/>
    <property type="match status" value="1"/>
</dbReference>
<proteinExistence type="predicted"/>
<sequence>MDYAEVNTIRDQFQAGLWPQFLQMVSINGLRGWTGQAVEFNFPVVAIVGENGSGKSTLLKAATCVYNQENKDKKFYPSAFFVDTHWDAIKGVTLTYRVKRGHNIDTFRVSKPTKRWRDPENPPKRNVYLLDISRTLPLDASAGYAKIARSAAAEIESDEINDEFRQRLSHVLGRTYQKARFATSDVDARRQIGVLQREWGEVSQFHQGAGEDATLDLFRILQNVPNNALLVIDEVEASLHPRAQRRLTRFLLWLSRQRRVQIILSTHSPYVLEELPQEARVLLLPGPQGLSVVYGASPEFAMSRLDDEVHPDAHVFVEDRNAEIWLREILASSPETSELLHRIEINPVGPANVVGMLGSLGKAGKLPYKSLAITDGDHPYQDCQKLPGDLAPERVVFNALKAIGWSNLPDRFGIGAGSLFTALEDALLEPDHHKWPTLVGNQVAKSATSVWEILCTEWSRSCLDKNVRQDIASAIIAAIQ</sequence>
<dbReference type="Pfam" id="PF13304">
    <property type="entry name" value="AAA_21"/>
    <property type="match status" value="1"/>
</dbReference>
<reference evidence="2 3" key="1">
    <citation type="submission" date="2023-08" db="EMBL/GenBank/DDBJ databases">
        <title>Implementing the SeqCode for naming new Mesorhizobium species isolated from Vachellia karroo root nodules.</title>
        <authorList>
            <person name="Van Lill M."/>
        </authorList>
    </citation>
    <scope>NUCLEOTIDE SEQUENCE [LARGE SCALE GENOMIC DNA]</scope>
    <source>
        <strain evidence="2 3">VK25D</strain>
    </source>
</reference>
<dbReference type="SMART" id="SM00382">
    <property type="entry name" value="AAA"/>
    <property type="match status" value="1"/>
</dbReference>
<dbReference type="InterPro" id="IPR003593">
    <property type="entry name" value="AAA+_ATPase"/>
</dbReference>
<comment type="caution">
    <text evidence="2">The sequence shown here is derived from an EMBL/GenBank/DDBJ whole genome shotgun (WGS) entry which is preliminary data.</text>
</comment>
<keyword evidence="3" id="KW-1185">Reference proteome</keyword>
<evidence type="ECO:0000313" key="2">
    <source>
        <dbReference type="EMBL" id="MDX8530064.1"/>
    </source>
</evidence>
<organism evidence="2 3">
    <name type="scientific">Mesorhizobium vachelliae</name>
    <dbReference type="NCBI Taxonomy" id="3072309"/>
    <lineage>
        <taxon>Bacteria</taxon>
        <taxon>Pseudomonadati</taxon>
        <taxon>Pseudomonadota</taxon>
        <taxon>Alphaproteobacteria</taxon>
        <taxon>Hyphomicrobiales</taxon>
        <taxon>Phyllobacteriaceae</taxon>
        <taxon>Mesorhizobium</taxon>
    </lineage>
</organism>
<dbReference type="InterPro" id="IPR051396">
    <property type="entry name" value="Bact_Antivir_Def_Nuclease"/>
</dbReference>
<dbReference type="EMBL" id="JAVIIQ010000001">
    <property type="protein sequence ID" value="MDX8530064.1"/>
    <property type="molecule type" value="Genomic_DNA"/>
</dbReference>
<dbReference type="SUPFAM" id="SSF52540">
    <property type="entry name" value="P-loop containing nucleoside triphosphate hydrolases"/>
    <property type="match status" value="1"/>
</dbReference>
<name>A0ABU5A0K4_9HYPH</name>
<dbReference type="CDD" id="cd00267">
    <property type="entry name" value="ABC_ATPase"/>
    <property type="match status" value="1"/>
</dbReference>
<feature type="domain" description="AAA+ ATPase" evidence="1">
    <location>
        <begin position="41"/>
        <end position="288"/>
    </location>
</feature>
<gene>
    <name evidence="2" type="ORF">RFM42_03685</name>
</gene>
<dbReference type="Proteomes" id="UP001285154">
    <property type="component" value="Unassembled WGS sequence"/>
</dbReference>
<dbReference type="InterPro" id="IPR027417">
    <property type="entry name" value="P-loop_NTPase"/>
</dbReference>
<dbReference type="Gene3D" id="3.40.50.300">
    <property type="entry name" value="P-loop containing nucleotide triphosphate hydrolases"/>
    <property type="match status" value="1"/>
</dbReference>
<dbReference type="RefSeq" id="WP_320245417.1">
    <property type="nucleotide sequence ID" value="NZ_JAVIIQ010000001.1"/>
</dbReference>
<dbReference type="PANTHER" id="PTHR43581">
    <property type="entry name" value="ATP/GTP PHOSPHATASE"/>
    <property type="match status" value="1"/>
</dbReference>
<dbReference type="PANTHER" id="PTHR43581:SF4">
    <property type="entry name" value="ATP_GTP PHOSPHATASE"/>
    <property type="match status" value="1"/>
</dbReference>
<evidence type="ECO:0000313" key="3">
    <source>
        <dbReference type="Proteomes" id="UP001285154"/>
    </source>
</evidence>
<evidence type="ECO:0000259" key="1">
    <source>
        <dbReference type="SMART" id="SM00382"/>
    </source>
</evidence>
<protein>
    <submittedName>
        <fullName evidence="2">AAA family ATPase</fullName>
    </submittedName>
</protein>